<feature type="transmembrane region" description="Helical" evidence="1">
    <location>
        <begin position="47"/>
        <end position="67"/>
    </location>
</feature>
<sequence>MKKINKNLLLRFVYGGVSIILLIMAISIPQLISQDQDISNFTIAKEVAQEIIIAALAACIWLAAKFYQRNLGQLKKIKKLQDNKGQLEASLSEAVKHIGSVNVQLETIKSTLSSLKDYPTSKEEFRSILKYFTERILTIAKADWVVVRILDLDKLRTLREHTETRNSQVLMRPTIDNKHLVNSKFPDYQILTSEQNNLAIKIFVAMPKTELKDEQVLIKAILNQLEMLFIIFTSKYYRDNCLKK</sequence>
<evidence type="ECO:0000256" key="1">
    <source>
        <dbReference type="SAM" id="Phobius"/>
    </source>
</evidence>
<gene>
    <name evidence="2" type="ORF">COT94_03670</name>
</gene>
<accession>A0A2M6WSQ9</accession>
<evidence type="ECO:0000313" key="3">
    <source>
        <dbReference type="Proteomes" id="UP000228533"/>
    </source>
</evidence>
<dbReference type="Proteomes" id="UP000228533">
    <property type="component" value="Unassembled WGS sequence"/>
</dbReference>
<feature type="transmembrane region" description="Helical" evidence="1">
    <location>
        <begin position="12"/>
        <end position="32"/>
    </location>
</feature>
<proteinExistence type="predicted"/>
<dbReference type="EMBL" id="PFAM01000022">
    <property type="protein sequence ID" value="PIT95830.1"/>
    <property type="molecule type" value="Genomic_DNA"/>
</dbReference>
<name>A0A2M6WSQ9_9BACT</name>
<keyword evidence="1" id="KW-0812">Transmembrane</keyword>
<keyword evidence="1" id="KW-1133">Transmembrane helix</keyword>
<comment type="caution">
    <text evidence="2">The sequence shown here is derived from an EMBL/GenBank/DDBJ whole genome shotgun (WGS) entry which is preliminary data.</text>
</comment>
<protein>
    <submittedName>
        <fullName evidence="2">Uncharacterized protein</fullName>
    </submittedName>
</protein>
<keyword evidence="1" id="KW-0472">Membrane</keyword>
<evidence type="ECO:0000313" key="2">
    <source>
        <dbReference type="EMBL" id="PIT95830.1"/>
    </source>
</evidence>
<dbReference type="AlphaFoldDB" id="A0A2M6WSQ9"/>
<reference evidence="3" key="1">
    <citation type="submission" date="2017-09" db="EMBL/GenBank/DDBJ databases">
        <title>Depth-based differentiation of microbial function through sediment-hosted aquifers and enrichment of novel symbionts in the deep terrestrial subsurface.</title>
        <authorList>
            <person name="Probst A.J."/>
            <person name="Ladd B."/>
            <person name="Jarett J.K."/>
            <person name="Geller-Mcgrath D.E."/>
            <person name="Sieber C.M.K."/>
            <person name="Emerson J.B."/>
            <person name="Anantharaman K."/>
            <person name="Thomas B.C."/>
            <person name="Malmstrom R."/>
            <person name="Stieglmeier M."/>
            <person name="Klingl A."/>
            <person name="Woyke T."/>
            <person name="Ryan C.M."/>
            <person name="Banfield J.F."/>
        </authorList>
    </citation>
    <scope>NUCLEOTIDE SEQUENCE [LARGE SCALE GENOMIC DNA]</scope>
</reference>
<organism evidence="2 3">
    <name type="scientific">Candidatus Falkowbacteria bacterium CG10_big_fil_rev_8_21_14_0_10_37_14</name>
    <dbReference type="NCBI Taxonomy" id="1974561"/>
    <lineage>
        <taxon>Bacteria</taxon>
        <taxon>Candidatus Falkowiibacteriota</taxon>
    </lineage>
</organism>